<evidence type="ECO:0000313" key="2">
    <source>
        <dbReference type="EMBL" id="KAF3707789.1"/>
    </source>
</evidence>
<dbReference type="Proteomes" id="UP000503349">
    <property type="component" value="Chromosome 1"/>
</dbReference>
<keyword evidence="3" id="KW-1185">Reference proteome</keyword>
<name>A0A6G1QZP7_CHAAH</name>
<feature type="compositionally biased region" description="Basic and acidic residues" evidence="1">
    <location>
        <begin position="16"/>
        <end position="27"/>
    </location>
</feature>
<reference evidence="3" key="2">
    <citation type="submission" date="2019-02" db="EMBL/GenBank/DDBJ databases">
        <title>Opniocepnalus argus Var Kimnra genome.</title>
        <authorList>
            <person name="Zhou C."/>
            <person name="Xiao S."/>
        </authorList>
    </citation>
    <scope>NUCLEOTIDE SEQUENCE [LARGE SCALE GENOMIC DNA]</scope>
</reference>
<feature type="region of interest" description="Disordered" evidence="1">
    <location>
        <begin position="1"/>
        <end position="33"/>
    </location>
</feature>
<evidence type="ECO:0000256" key="1">
    <source>
        <dbReference type="SAM" id="MobiDB-lite"/>
    </source>
</evidence>
<evidence type="ECO:0000313" key="3">
    <source>
        <dbReference type="Proteomes" id="UP000503349"/>
    </source>
</evidence>
<organism evidence="2 3">
    <name type="scientific">Channa argus</name>
    <name type="common">Northern snakehead</name>
    <name type="synonym">Ophicephalus argus</name>
    <dbReference type="NCBI Taxonomy" id="215402"/>
    <lineage>
        <taxon>Eukaryota</taxon>
        <taxon>Metazoa</taxon>
        <taxon>Chordata</taxon>
        <taxon>Craniata</taxon>
        <taxon>Vertebrata</taxon>
        <taxon>Euteleostomi</taxon>
        <taxon>Actinopterygii</taxon>
        <taxon>Neopterygii</taxon>
        <taxon>Teleostei</taxon>
        <taxon>Neoteleostei</taxon>
        <taxon>Acanthomorphata</taxon>
        <taxon>Anabantaria</taxon>
        <taxon>Anabantiformes</taxon>
        <taxon>Channoidei</taxon>
        <taxon>Channidae</taxon>
        <taxon>Channa</taxon>
    </lineage>
</organism>
<dbReference type="AlphaFoldDB" id="A0A6G1QZP7"/>
<accession>A0A6G1QZP7</accession>
<protein>
    <submittedName>
        <fullName evidence="2">Uncharacterized protein</fullName>
    </submittedName>
</protein>
<dbReference type="EMBL" id="CM015712">
    <property type="protein sequence ID" value="KAF3707789.1"/>
    <property type="molecule type" value="Genomic_DNA"/>
</dbReference>
<reference evidence="2 3" key="1">
    <citation type="submission" date="2019-02" db="EMBL/GenBank/DDBJ databases">
        <title>Opniocepnalus argus genome.</title>
        <authorList>
            <person name="Zhou C."/>
            <person name="Xiao S."/>
        </authorList>
    </citation>
    <scope>NUCLEOTIDE SEQUENCE [LARGE SCALE GENOMIC DNA]</scope>
    <source>
        <strain evidence="2">OARG1902GOOAL</strain>
        <tissue evidence="2">Muscle</tissue>
    </source>
</reference>
<gene>
    <name evidence="2" type="ORF">EXN66_Car000962</name>
</gene>
<sequence length="51" mass="5709">MPPTDIHTAPYPQTEEIDRSVGNEKRSSRSSFQNAAGSLKLVFSSYYWSAT</sequence>
<proteinExistence type="predicted"/>